<dbReference type="InterPro" id="IPR027372">
    <property type="entry name" value="Phytase-like_dom"/>
</dbReference>
<accession>A0A2W1DBM9</accession>
<comment type="caution">
    <text evidence="4">The sequence shown here is derived from an EMBL/GenBank/DDBJ whole genome shotgun (WGS) entry which is preliminary data.</text>
</comment>
<reference evidence="4" key="2">
    <citation type="submission" date="2021-05" db="EMBL/GenBank/DDBJ databases">
        <authorList>
            <person name="Moolhuijzen P.M."/>
            <person name="Moffat C.S."/>
        </authorList>
    </citation>
    <scope>NUCLEOTIDE SEQUENCE</scope>
    <source>
        <strain evidence="4">86-124</strain>
    </source>
</reference>
<evidence type="ECO:0000256" key="1">
    <source>
        <dbReference type="SAM" id="SignalP"/>
    </source>
</evidence>
<dbReference type="AlphaFoldDB" id="A0A2W1DBM9"/>
<evidence type="ECO:0000259" key="2">
    <source>
        <dbReference type="Pfam" id="PF13449"/>
    </source>
</evidence>
<feature type="domain" description="Phytase-like" evidence="2">
    <location>
        <begin position="147"/>
        <end position="382"/>
    </location>
</feature>
<gene>
    <name evidence="4" type="ORF">Ptr86124_002742</name>
    <name evidence="3" type="ORF">PtrM4_149980</name>
</gene>
<dbReference type="OrthoDB" id="425936at2759"/>
<dbReference type="OMA" id="DYRPRLN"/>
<dbReference type="PANTHER" id="PTHR37957">
    <property type="entry name" value="BLR7070 PROTEIN"/>
    <property type="match status" value="1"/>
</dbReference>
<protein>
    <submittedName>
        <fullName evidence="4">Esterase activity of phytase</fullName>
    </submittedName>
    <submittedName>
        <fullName evidence="3">Phytase domain containing protein</fullName>
    </submittedName>
</protein>
<name>A0A2W1DBM9_9PLEO</name>
<reference evidence="3" key="1">
    <citation type="journal article" date="2018" name="BMC Genomics">
        <title>Comparative genomics of the wheat fungal pathogen Pyrenophora tritici-repentis reveals chromosomal variations and genome plasticity.</title>
        <authorList>
            <person name="Moolhuijzen P."/>
            <person name="See P.T."/>
            <person name="Hane J.K."/>
            <person name="Shi G."/>
            <person name="Liu Z."/>
            <person name="Oliver R.P."/>
            <person name="Moffat C.S."/>
        </authorList>
    </citation>
    <scope>NUCLEOTIDE SEQUENCE [LARGE SCALE GENOMIC DNA]</scope>
    <source>
        <strain evidence="3">M4</strain>
    </source>
</reference>
<dbReference type="Pfam" id="PF13449">
    <property type="entry name" value="Phytase-like"/>
    <property type="match status" value="1"/>
</dbReference>
<evidence type="ECO:0000313" key="4">
    <source>
        <dbReference type="EMBL" id="KAI1519614.1"/>
    </source>
</evidence>
<evidence type="ECO:0000313" key="3">
    <source>
        <dbReference type="EMBL" id="KAF7566678.1"/>
    </source>
</evidence>
<keyword evidence="1" id="KW-0732">Signal</keyword>
<sequence>MIFATSLRLLAVSVSWVVAASINTQTTTIPTADNITTCNNQVYKYDTLAGYGKLPSNTRDKYGDTIGGIGSAIALEPKSWKLAGDSYTGVVYGLPDRGWNTQGTQNTQSRIHKFYVNFTPVEAKIEKPASPNLKIVYNDTILLYGPDSTPLTGLDATGRTQYPGFPDLPMAQYTGNGFGGEGDGGSRISLDSEGLVLKDGNFWISDEYAAYIYEFDPEGKMKSATPTPDAITPQRNGTDSFDADSPPIYDPTYTITPEDPTSGRSNNQGLEALTSSPDGEYIYTMLQSATVQDGGTSSKKRRNTRLFVYKNCNGTMKLEAEYAVQLPVLPNDKVAIQSEMHYISPTQFLVLAHDSNAGRGQKSSESLYRNVDVIDISKATNLVNQTGVNDVGGQIASSKGKLKKDIQPAEYCPWLSFNDNAQLGKFGLHNGGVQDVNLLNEKWESLALLPVDANDSIGRSAASSDDKSAAREFYLISLSDNDFITQDGYINGGQTRYADASGLDLDIQALVFKVKVPSAMSSTED</sequence>
<dbReference type="EMBL" id="NRDI02000002">
    <property type="protein sequence ID" value="KAI1519614.1"/>
    <property type="molecule type" value="Genomic_DNA"/>
</dbReference>
<dbReference type="PANTHER" id="PTHR37957:SF1">
    <property type="entry name" value="PHYTASE-LIKE DOMAIN-CONTAINING PROTEIN"/>
    <property type="match status" value="1"/>
</dbReference>
<reference evidence="5" key="4">
    <citation type="journal article" date="2022" name="Microb. Genom.">
        <title>A global pangenome for the wheat fungal pathogen Pyrenophora tritici-repentis and prediction of effector protein structural homology.</title>
        <authorList>
            <person name="Moolhuijzen P.M."/>
            <person name="See P.T."/>
            <person name="Shi G."/>
            <person name="Powell H.R."/>
            <person name="Cockram J."/>
            <person name="Jorgensen L.N."/>
            <person name="Benslimane H."/>
            <person name="Strelkov S.E."/>
            <person name="Turner J."/>
            <person name="Liu Z."/>
            <person name="Moffat C.S."/>
        </authorList>
    </citation>
    <scope>NUCLEOTIDE SEQUENCE [LARGE SCALE GENOMIC DNA]</scope>
</reference>
<feature type="chain" id="PRO_5042700843" evidence="1">
    <location>
        <begin position="20"/>
        <end position="525"/>
    </location>
</feature>
<feature type="signal peptide" evidence="1">
    <location>
        <begin position="1"/>
        <end position="19"/>
    </location>
</feature>
<evidence type="ECO:0000313" key="5">
    <source>
        <dbReference type="Proteomes" id="UP000249757"/>
    </source>
</evidence>
<keyword evidence="5" id="KW-1185">Reference proteome</keyword>
<organism evidence="4 5">
    <name type="scientific">Pyrenophora tritici-repentis</name>
    <dbReference type="NCBI Taxonomy" id="45151"/>
    <lineage>
        <taxon>Eukaryota</taxon>
        <taxon>Fungi</taxon>
        <taxon>Dikarya</taxon>
        <taxon>Ascomycota</taxon>
        <taxon>Pezizomycotina</taxon>
        <taxon>Dothideomycetes</taxon>
        <taxon>Pleosporomycetidae</taxon>
        <taxon>Pleosporales</taxon>
        <taxon>Pleosporineae</taxon>
        <taxon>Pleosporaceae</taxon>
        <taxon>Pyrenophora</taxon>
    </lineage>
</organism>
<dbReference type="Proteomes" id="UP000249757">
    <property type="component" value="Unassembled WGS sequence"/>
</dbReference>
<dbReference type="EMBL" id="NQIK02000009">
    <property type="protein sequence ID" value="KAF7566678.1"/>
    <property type="molecule type" value="Genomic_DNA"/>
</dbReference>
<reference evidence="4" key="3">
    <citation type="journal article" date="2022" name="bioRxiv">
        <title>A global pangenome for the wheat fungal pathogen Pyrenophora tritici-repentis and prediction of effector protein structural homology.</title>
        <authorList>
            <person name="Moolhuijzen P."/>
            <person name="See P.T."/>
            <person name="Shi G."/>
            <person name="Powell H.R."/>
            <person name="Cockram J."/>
            <person name="Jorgensen L.N."/>
            <person name="Benslimane H."/>
            <person name="Strelkov S.E."/>
            <person name="Turner J."/>
            <person name="Liu Z."/>
            <person name="Moffat C.S."/>
        </authorList>
    </citation>
    <scope>NUCLEOTIDE SEQUENCE</scope>
    <source>
        <strain evidence="4">86-124</strain>
    </source>
</reference>
<dbReference type="Proteomes" id="UP000245464">
    <property type="component" value="Chromosome 9"/>
</dbReference>
<proteinExistence type="predicted"/>